<protein>
    <submittedName>
        <fullName evidence="3">Putative phosphosugar-binding protein</fullName>
    </submittedName>
</protein>
<dbReference type="Proteomes" id="UP000530928">
    <property type="component" value="Unassembled WGS sequence"/>
</dbReference>
<dbReference type="AlphaFoldDB" id="A0A7W0CRX9"/>
<evidence type="ECO:0000313" key="3">
    <source>
        <dbReference type="EMBL" id="MBA2896162.1"/>
    </source>
</evidence>
<gene>
    <name evidence="3" type="ORF">HNR30_007553</name>
</gene>
<dbReference type="PROSITE" id="PS51464">
    <property type="entry name" value="SIS"/>
    <property type="match status" value="1"/>
</dbReference>
<dbReference type="SUPFAM" id="SSF53697">
    <property type="entry name" value="SIS domain"/>
    <property type="match status" value="1"/>
</dbReference>
<dbReference type="GO" id="GO:0097367">
    <property type="term" value="F:carbohydrate derivative binding"/>
    <property type="evidence" value="ECO:0007669"/>
    <property type="project" value="InterPro"/>
</dbReference>
<dbReference type="CDD" id="cd05013">
    <property type="entry name" value="SIS_RpiR"/>
    <property type="match status" value="1"/>
</dbReference>
<dbReference type="Gene3D" id="3.40.50.10490">
    <property type="entry name" value="Glucose-6-phosphate isomerase like protein, domain 1"/>
    <property type="match status" value="1"/>
</dbReference>
<dbReference type="InterPro" id="IPR001347">
    <property type="entry name" value="SIS_dom"/>
</dbReference>
<dbReference type="PANTHER" id="PTHR30390">
    <property type="entry name" value="SEDOHEPTULOSE 7-PHOSPHATE ISOMERASE / DNAA INITIATOR-ASSOCIATING FACTOR FOR REPLICATION INITIATION"/>
    <property type="match status" value="1"/>
</dbReference>
<evidence type="ECO:0000313" key="4">
    <source>
        <dbReference type="Proteomes" id="UP000530928"/>
    </source>
</evidence>
<dbReference type="RefSeq" id="WP_181614876.1">
    <property type="nucleotide sequence ID" value="NZ_BAABAM010000007.1"/>
</dbReference>
<feature type="domain" description="SIS" evidence="2">
    <location>
        <begin position="32"/>
        <end position="213"/>
    </location>
</feature>
<dbReference type="InterPro" id="IPR050099">
    <property type="entry name" value="SIS_GmhA/DiaA_subfam"/>
</dbReference>
<dbReference type="PANTHER" id="PTHR30390:SF7">
    <property type="entry name" value="PHOSPHOHEPTOSE ISOMERASE"/>
    <property type="match status" value="1"/>
</dbReference>
<dbReference type="InterPro" id="IPR046348">
    <property type="entry name" value="SIS_dom_sf"/>
</dbReference>
<dbReference type="EMBL" id="JACDUR010000008">
    <property type="protein sequence ID" value="MBA2896162.1"/>
    <property type="molecule type" value="Genomic_DNA"/>
</dbReference>
<evidence type="ECO:0000259" key="2">
    <source>
        <dbReference type="PROSITE" id="PS51464"/>
    </source>
</evidence>
<dbReference type="NCBIfam" id="NF002805">
    <property type="entry name" value="PRK02947.1"/>
    <property type="match status" value="1"/>
</dbReference>
<accession>A0A7W0CRX9</accession>
<dbReference type="InterPro" id="IPR035472">
    <property type="entry name" value="RpiR-like_SIS"/>
</dbReference>
<reference evidence="3 4" key="1">
    <citation type="submission" date="2020-07" db="EMBL/GenBank/DDBJ databases">
        <title>Genomic Encyclopedia of Type Strains, Phase IV (KMG-IV): sequencing the most valuable type-strain genomes for metagenomic binning, comparative biology and taxonomic classification.</title>
        <authorList>
            <person name="Goeker M."/>
        </authorList>
    </citation>
    <scope>NUCLEOTIDE SEQUENCE [LARGE SCALE GENOMIC DNA]</scope>
    <source>
        <strain evidence="3 4">DSM 45533</strain>
    </source>
</reference>
<evidence type="ECO:0000256" key="1">
    <source>
        <dbReference type="SAM" id="MobiDB-lite"/>
    </source>
</evidence>
<keyword evidence="4" id="KW-1185">Reference proteome</keyword>
<comment type="caution">
    <text evidence="3">The sequence shown here is derived from an EMBL/GenBank/DDBJ whole genome shotgun (WGS) entry which is preliminary data.</text>
</comment>
<name>A0A7W0CRX9_9ACTN</name>
<dbReference type="GO" id="GO:1901135">
    <property type="term" value="P:carbohydrate derivative metabolic process"/>
    <property type="evidence" value="ECO:0007669"/>
    <property type="project" value="InterPro"/>
</dbReference>
<feature type="region of interest" description="Disordered" evidence="1">
    <location>
        <begin position="220"/>
        <end position="239"/>
    </location>
</feature>
<proteinExistence type="predicted"/>
<sequence length="239" mass="24687">MTATAYLDAAARIIDRTISTQLEAIEAAGALIAGALAGGHRLWAFGTGHSHLLAEELYARAGGLADVHAVLEPALMLHEGPEKSSALERLPGLARVLIETRDMREGDVVVIASNSGRNAVPVEFAEEWRARGGTVVAITSMAHTASVPSRAPSGRRLCEVADVVIDNGGVPGDALVPIGGRSAGATSTAIGALIVQAIVCHVAALLDARGLDPGLLRSFNLDPREDEPAAQRQTSAVTS</sequence>
<dbReference type="Pfam" id="PF13580">
    <property type="entry name" value="SIS_2"/>
    <property type="match status" value="1"/>
</dbReference>
<organism evidence="3 4">
    <name type="scientific">Nonomuraea soli</name>
    <dbReference type="NCBI Taxonomy" id="1032476"/>
    <lineage>
        <taxon>Bacteria</taxon>
        <taxon>Bacillati</taxon>
        <taxon>Actinomycetota</taxon>
        <taxon>Actinomycetes</taxon>
        <taxon>Streptosporangiales</taxon>
        <taxon>Streptosporangiaceae</taxon>
        <taxon>Nonomuraea</taxon>
    </lineage>
</organism>